<proteinExistence type="predicted"/>
<evidence type="ECO:0000313" key="2">
    <source>
        <dbReference type="EMBL" id="CAD6241598.1"/>
    </source>
</evidence>
<reference evidence="2" key="1">
    <citation type="submission" date="2020-10" db="EMBL/GenBank/DDBJ databases">
        <authorList>
            <person name="Han B."/>
            <person name="Lu T."/>
            <person name="Zhao Q."/>
            <person name="Huang X."/>
            <person name="Zhao Y."/>
        </authorList>
    </citation>
    <scope>NUCLEOTIDE SEQUENCE</scope>
</reference>
<gene>
    <name evidence="2" type="ORF">NCGR_LOCUS27330</name>
</gene>
<evidence type="ECO:0000256" key="1">
    <source>
        <dbReference type="SAM" id="MobiDB-lite"/>
    </source>
</evidence>
<sequence length="231" mass="25617">MVVALAAVSKDGATGGGDDSLGSSGRFARAQGSMNWSATYDGRTNDVKSSVVARGDRLTADGWNGLRGQRTERVLQRSRTAADRAWGAGESQRCHRKQEAAAPFAVEKDVGPWGAAVEIPRWPWRAGAPEAVSVAAGEPCVRVEPRRRRTTSTRGEGARGRTSRGCYRWKEEPPPPVLGLERTRRCRHREEALCSALLWEDPWEEPPCVHFSEIQIETPGERREKRESRRD</sequence>
<feature type="region of interest" description="Disordered" evidence="1">
    <location>
        <begin position="145"/>
        <end position="170"/>
    </location>
</feature>
<keyword evidence="3" id="KW-1185">Reference proteome</keyword>
<comment type="caution">
    <text evidence="2">The sequence shown here is derived from an EMBL/GenBank/DDBJ whole genome shotgun (WGS) entry which is preliminary data.</text>
</comment>
<evidence type="ECO:0000313" key="3">
    <source>
        <dbReference type="Proteomes" id="UP000604825"/>
    </source>
</evidence>
<protein>
    <submittedName>
        <fullName evidence="2">Uncharacterized protein</fullName>
    </submittedName>
</protein>
<organism evidence="2 3">
    <name type="scientific">Miscanthus lutarioriparius</name>
    <dbReference type="NCBI Taxonomy" id="422564"/>
    <lineage>
        <taxon>Eukaryota</taxon>
        <taxon>Viridiplantae</taxon>
        <taxon>Streptophyta</taxon>
        <taxon>Embryophyta</taxon>
        <taxon>Tracheophyta</taxon>
        <taxon>Spermatophyta</taxon>
        <taxon>Magnoliopsida</taxon>
        <taxon>Liliopsida</taxon>
        <taxon>Poales</taxon>
        <taxon>Poaceae</taxon>
        <taxon>PACMAD clade</taxon>
        <taxon>Panicoideae</taxon>
        <taxon>Andropogonodae</taxon>
        <taxon>Andropogoneae</taxon>
        <taxon>Saccharinae</taxon>
        <taxon>Miscanthus</taxon>
    </lineage>
</organism>
<accession>A0A811PHF0</accession>
<dbReference type="Proteomes" id="UP000604825">
    <property type="component" value="Unassembled WGS sequence"/>
</dbReference>
<dbReference type="EMBL" id="CAJGYO010000007">
    <property type="protein sequence ID" value="CAD6241598.1"/>
    <property type="molecule type" value="Genomic_DNA"/>
</dbReference>
<dbReference type="AlphaFoldDB" id="A0A811PHF0"/>
<name>A0A811PHF0_9POAL</name>